<comment type="caution">
    <text evidence="1">The sequence shown here is derived from an EMBL/GenBank/DDBJ whole genome shotgun (WGS) entry which is preliminary data.</text>
</comment>
<reference evidence="1" key="1">
    <citation type="submission" date="2020-08" db="EMBL/GenBank/DDBJ databases">
        <title>Winogradskyella ouciana sp. nov., isolated from the hadal seawater of the Mariana Trench.</title>
        <authorList>
            <person name="He X."/>
        </authorList>
    </citation>
    <scope>NUCLEOTIDE SEQUENCE [LARGE SCALE GENOMIC DNA]</scope>
    <source>
        <strain evidence="1">KCTC 52348</strain>
    </source>
</reference>
<sequence>MKKSILILIGIVIMSCNENSETIEPNVIEVTTFKYKASVNAKDFWKEDAKIQEIYTSKQPGYITRESGYSIESNEVVIVVRWETMGDAEASMKKFMGDTSVAKFVEMIDGPTMKMNRYDIK</sequence>
<organism evidence="1 2">
    <name type="scientific">Winogradskyella flava</name>
    <dbReference type="NCBI Taxonomy" id="1884876"/>
    <lineage>
        <taxon>Bacteria</taxon>
        <taxon>Pseudomonadati</taxon>
        <taxon>Bacteroidota</taxon>
        <taxon>Flavobacteriia</taxon>
        <taxon>Flavobacteriales</taxon>
        <taxon>Flavobacteriaceae</taxon>
        <taxon>Winogradskyella</taxon>
    </lineage>
</organism>
<dbReference type="RefSeq" id="WP_185787495.1">
    <property type="nucleotide sequence ID" value="NZ_JACLCP010000001.1"/>
</dbReference>
<evidence type="ECO:0008006" key="3">
    <source>
        <dbReference type="Google" id="ProtNLM"/>
    </source>
</evidence>
<dbReference type="InterPro" id="IPR011008">
    <property type="entry name" value="Dimeric_a/b-barrel"/>
</dbReference>
<dbReference type="AlphaFoldDB" id="A0A842IKH1"/>
<protein>
    <recommendedName>
        <fullName evidence="3">ABM domain-containing protein</fullName>
    </recommendedName>
</protein>
<accession>A0A842IKH1</accession>
<gene>
    <name evidence="1" type="ORF">H7F21_01665</name>
</gene>
<dbReference type="Gene3D" id="3.30.70.100">
    <property type="match status" value="1"/>
</dbReference>
<proteinExistence type="predicted"/>
<keyword evidence="2" id="KW-1185">Reference proteome</keyword>
<evidence type="ECO:0000313" key="2">
    <source>
        <dbReference type="Proteomes" id="UP000533900"/>
    </source>
</evidence>
<dbReference type="Proteomes" id="UP000533900">
    <property type="component" value="Unassembled WGS sequence"/>
</dbReference>
<dbReference type="SUPFAM" id="SSF54909">
    <property type="entry name" value="Dimeric alpha+beta barrel"/>
    <property type="match status" value="1"/>
</dbReference>
<evidence type="ECO:0000313" key="1">
    <source>
        <dbReference type="EMBL" id="MBC2843782.1"/>
    </source>
</evidence>
<name>A0A842IKH1_9FLAO</name>
<dbReference type="PROSITE" id="PS51257">
    <property type="entry name" value="PROKAR_LIPOPROTEIN"/>
    <property type="match status" value="1"/>
</dbReference>
<dbReference type="EMBL" id="JACLCP010000001">
    <property type="protein sequence ID" value="MBC2843782.1"/>
    <property type="molecule type" value="Genomic_DNA"/>
</dbReference>